<gene>
    <name evidence="2" type="ORF">Ahu01nite_019500</name>
</gene>
<dbReference type="RefSeq" id="WP_203836099.1">
    <property type="nucleotide sequence ID" value="NZ_BAAATV010000003.1"/>
</dbReference>
<dbReference type="PANTHER" id="PTHR48079:SF6">
    <property type="entry name" value="NAD(P)-BINDING DOMAIN-CONTAINING PROTEIN-RELATED"/>
    <property type="match status" value="1"/>
</dbReference>
<dbReference type="InterPro" id="IPR001509">
    <property type="entry name" value="Epimerase_deHydtase"/>
</dbReference>
<evidence type="ECO:0000313" key="2">
    <source>
        <dbReference type="EMBL" id="GIE18848.1"/>
    </source>
</evidence>
<dbReference type="PANTHER" id="PTHR48079">
    <property type="entry name" value="PROTEIN YEEZ"/>
    <property type="match status" value="1"/>
</dbReference>
<name>A0ABQ3ZK34_9ACTN</name>
<reference evidence="2 3" key="1">
    <citation type="submission" date="2021-01" db="EMBL/GenBank/DDBJ databases">
        <title>Whole genome shotgun sequence of Actinoplanes humidus NBRC 14915.</title>
        <authorList>
            <person name="Komaki H."/>
            <person name="Tamura T."/>
        </authorList>
    </citation>
    <scope>NUCLEOTIDE SEQUENCE [LARGE SCALE GENOMIC DNA]</scope>
    <source>
        <strain evidence="2 3">NBRC 14915</strain>
    </source>
</reference>
<dbReference type="Proteomes" id="UP000603200">
    <property type="component" value="Unassembled WGS sequence"/>
</dbReference>
<sequence length="296" mass="30541">MRVFVTGASGHIGSAVVTELLGAGHQVVGLARSDSSAAAITAAGAEVQRGDLRDLDAVREAAAASDGVIHLAFEQLTADMAESLGTDLRAIEAIGTALEGSGKPFVGTNASMTLSFLGGITDRPATEQDVMPGGPRADAENAVIALAEKNVRSSVVRVPPLVHSEHDRSGLFPMLVGIARSRGVAGYAGDGANRWPAVHTLDIARLYRLALEGAPAGSRLHAVAEDGLTLRELAEVIAAKLGVEAGSVAPEDFGPLAMFVALDNPMSSEGTRRLLGWQPAGPTQAEDLGRAFYFTS</sequence>
<dbReference type="Pfam" id="PF01370">
    <property type="entry name" value="Epimerase"/>
    <property type="match status" value="1"/>
</dbReference>
<dbReference type="EMBL" id="BOMN01000023">
    <property type="protein sequence ID" value="GIE18848.1"/>
    <property type="molecule type" value="Genomic_DNA"/>
</dbReference>
<protein>
    <submittedName>
        <fullName evidence="2">3-beta hydroxysteroid dehydrogenase</fullName>
    </submittedName>
</protein>
<accession>A0ABQ3ZK34</accession>
<dbReference type="SUPFAM" id="SSF51735">
    <property type="entry name" value="NAD(P)-binding Rossmann-fold domains"/>
    <property type="match status" value="1"/>
</dbReference>
<dbReference type="CDD" id="cd05262">
    <property type="entry name" value="SDR_a7"/>
    <property type="match status" value="1"/>
</dbReference>
<dbReference type="InterPro" id="IPR036291">
    <property type="entry name" value="NAD(P)-bd_dom_sf"/>
</dbReference>
<comment type="caution">
    <text evidence="2">The sequence shown here is derived from an EMBL/GenBank/DDBJ whole genome shotgun (WGS) entry which is preliminary data.</text>
</comment>
<feature type="domain" description="NAD-dependent epimerase/dehydratase" evidence="1">
    <location>
        <begin position="3"/>
        <end position="76"/>
    </location>
</feature>
<proteinExistence type="predicted"/>
<evidence type="ECO:0000259" key="1">
    <source>
        <dbReference type="Pfam" id="PF01370"/>
    </source>
</evidence>
<evidence type="ECO:0000313" key="3">
    <source>
        <dbReference type="Proteomes" id="UP000603200"/>
    </source>
</evidence>
<dbReference type="InterPro" id="IPR051783">
    <property type="entry name" value="NAD(P)-dependent_oxidoreduct"/>
</dbReference>
<dbReference type="Gene3D" id="3.40.50.720">
    <property type="entry name" value="NAD(P)-binding Rossmann-like Domain"/>
    <property type="match status" value="1"/>
</dbReference>
<keyword evidence="3" id="KW-1185">Reference proteome</keyword>
<organism evidence="2 3">
    <name type="scientific">Winogradskya humida</name>
    <dbReference type="NCBI Taxonomy" id="113566"/>
    <lineage>
        <taxon>Bacteria</taxon>
        <taxon>Bacillati</taxon>
        <taxon>Actinomycetota</taxon>
        <taxon>Actinomycetes</taxon>
        <taxon>Micromonosporales</taxon>
        <taxon>Micromonosporaceae</taxon>
        <taxon>Winogradskya</taxon>
    </lineage>
</organism>